<proteinExistence type="predicted"/>
<keyword evidence="4" id="KW-1185">Reference proteome</keyword>
<sequence length="545" mass="59660">MEPPNDDEFDALWEKAAAEANRLKPRPRLSLVPKEPTERRKPRPASFPALASPQSQPRPKFVSPVQPRRQITAGGDSRPKIEPDSVRRTRNTVMGLSLPVPLEPAGASPKFERKTSEPPRGKMMRRHSSMDIDGVASSHSPSRSSRQNSALTVSDELFHDSVRTQISFSNLPELTELMKKPSIGTAATATAATAASDYSSAKQLASKNWSDNNSDQLKKTQYKKVAVDDAQRKVADYILDLPTHNGSSTPLLSLPAIHSISSFKENKDQLSGLVISRDSGCEVLVRKITPTSIFAETPLKEDHEILTINNRRVKCPLRATTIIKSIKGEVNLLVSEGIRPPGTKYIKAKVEKQQSDSIAESISEKESSGNKDLGLTLEESRYGLVRVVKVDENSVFGSTPIRENDIVLAVNGESAQSVDVVMTSLGKFYDGGGVAIVLVYSMFDLRLGLVDRILPSPWEIHWDENLQGATISKPRAAGEDASVSFCVVFDDDWSCDLIPSDSASPGEKEEVNLVVDRLNDAISRATKCWSDAIQVSKEDLFTAAC</sequence>
<name>A0ABD3QHG4_9STRA</name>
<feature type="compositionally biased region" description="Basic and acidic residues" evidence="1">
    <location>
        <begin position="110"/>
        <end position="120"/>
    </location>
</feature>
<dbReference type="InterPro" id="IPR036034">
    <property type="entry name" value="PDZ_sf"/>
</dbReference>
<dbReference type="AlphaFoldDB" id="A0ABD3QHG4"/>
<evidence type="ECO:0000313" key="3">
    <source>
        <dbReference type="EMBL" id="KAL3799502.1"/>
    </source>
</evidence>
<evidence type="ECO:0000313" key="4">
    <source>
        <dbReference type="Proteomes" id="UP001530400"/>
    </source>
</evidence>
<accession>A0ABD3QHG4</accession>
<dbReference type="Proteomes" id="UP001530400">
    <property type="component" value="Unassembled WGS sequence"/>
</dbReference>
<evidence type="ECO:0000256" key="1">
    <source>
        <dbReference type="SAM" id="MobiDB-lite"/>
    </source>
</evidence>
<organism evidence="3 4">
    <name type="scientific">Cyclotella atomus</name>
    <dbReference type="NCBI Taxonomy" id="382360"/>
    <lineage>
        <taxon>Eukaryota</taxon>
        <taxon>Sar</taxon>
        <taxon>Stramenopiles</taxon>
        <taxon>Ochrophyta</taxon>
        <taxon>Bacillariophyta</taxon>
        <taxon>Coscinodiscophyceae</taxon>
        <taxon>Thalassiosirophycidae</taxon>
        <taxon>Stephanodiscales</taxon>
        <taxon>Stephanodiscaceae</taxon>
        <taxon>Cyclotella</taxon>
    </lineage>
</organism>
<reference evidence="3 4" key="1">
    <citation type="submission" date="2024-10" db="EMBL/GenBank/DDBJ databases">
        <title>Updated reference genomes for cyclostephanoid diatoms.</title>
        <authorList>
            <person name="Roberts W.R."/>
            <person name="Alverson A.J."/>
        </authorList>
    </citation>
    <scope>NUCLEOTIDE SEQUENCE [LARGE SCALE GENOMIC DNA]</scope>
    <source>
        <strain evidence="3 4">AJA010-31</strain>
    </source>
</reference>
<feature type="region of interest" description="Disordered" evidence="1">
    <location>
        <begin position="18"/>
        <end position="127"/>
    </location>
</feature>
<feature type="domain" description="PDZ" evidence="2">
    <location>
        <begin position="371"/>
        <end position="442"/>
    </location>
</feature>
<gene>
    <name evidence="3" type="ORF">ACHAWO_002396</name>
</gene>
<protein>
    <recommendedName>
        <fullName evidence="2">PDZ domain-containing protein</fullName>
    </recommendedName>
</protein>
<feature type="compositionally biased region" description="Basic and acidic residues" evidence="1">
    <location>
        <begin position="77"/>
        <end position="87"/>
    </location>
</feature>
<dbReference type="SMART" id="SM00228">
    <property type="entry name" value="PDZ"/>
    <property type="match status" value="2"/>
</dbReference>
<dbReference type="EMBL" id="JALLPJ020000183">
    <property type="protein sequence ID" value="KAL3799502.1"/>
    <property type="molecule type" value="Genomic_DNA"/>
</dbReference>
<dbReference type="SUPFAM" id="SSF50156">
    <property type="entry name" value="PDZ domain-like"/>
    <property type="match status" value="2"/>
</dbReference>
<comment type="caution">
    <text evidence="3">The sequence shown here is derived from an EMBL/GenBank/DDBJ whole genome shotgun (WGS) entry which is preliminary data.</text>
</comment>
<evidence type="ECO:0000259" key="2">
    <source>
        <dbReference type="SMART" id="SM00228"/>
    </source>
</evidence>
<dbReference type="InterPro" id="IPR001478">
    <property type="entry name" value="PDZ"/>
</dbReference>
<feature type="domain" description="PDZ" evidence="2">
    <location>
        <begin position="269"/>
        <end position="338"/>
    </location>
</feature>